<dbReference type="EMBL" id="SKBN01000037">
    <property type="protein sequence ID" value="TGJ85880.1"/>
    <property type="molecule type" value="Genomic_DNA"/>
</dbReference>
<feature type="compositionally biased region" description="Polar residues" evidence="1">
    <location>
        <begin position="65"/>
        <end position="75"/>
    </location>
</feature>
<feature type="compositionally biased region" description="Polar residues" evidence="1">
    <location>
        <begin position="25"/>
        <end position="57"/>
    </location>
</feature>
<proteinExistence type="predicted"/>
<feature type="region of interest" description="Disordered" evidence="1">
    <location>
        <begin position="1"/>
        <end position="166"/>
    </location>
</feature>
<reference evidence="2 3" key="1">
    <citation type="submission" date="2019-03" db="EMBL/GenBank/DDBJ databases">
        <title>Draft genome sequence of Xylaria hypoxylon DSM 108379, a ubiquitous saprotrophic-parasitic fungi on hardwood.</title>
        <authorList>
            <person name="Buettner E."/>
            <person name="Leonhardt S."/>
            <person name="Gebauer A.M."/>
            <person name="Liers C."/>
            <person name="Hofrichter M."/>
            <person name="Kellner H."/>
        </authorList>
    </citation>
    <scope>NUCLEOTIDE SEQUENCE [LARGE SCALE GENOMIC DNA]</scope>
    <source>
        <strain evidence="2 3">DSM 108379</strain>
    </source>
</reference>
<organism evidence="2 3">
    <name type="scientific">Xylaria hypoxylon</name>
    <dbReference type="NCBI Taxonomy" id="37992"/>
    <lineage>
        <taxon>Eukaryota</taxon>
        <taxon>Fungi</taxon>
        <taxon>Dikarya</taxon>
        <taxon>Ascomycota</taxon>
        <taxon>Pezizomycotina</taxon>
        <taxon>Sordariomycetes</taxon>
        <taxon>Xylariomycetidae</taxon>
        <taxon>Xylariales</taxon>
        <taxon>Xylariaceae</taxon>
        <taxon>Xylaria</taxon>
    </lineage>
</organism>
<sequence length="197" mass="21097">MRSQNPPPGSSSFEPERPTVEEDVSLQTHPVGSNTNTSAYHLTASTNHENLQNSELTSVPDIPAHTQNHHYSTTEGVDEAEATDDEGNDDYDMVDAEEGGAPLYDIDMEETNDQPPMLPLQGTTPGHDVADVSANTAAPQPLIPATANPPTGPFIVNPPPPASQQDIDEDAFEFSADGFEPHPLFLTNANPGIFDAR</sequence>
<dbReference type="STRING" id="37992.A0A4Z0Z2Y8"/>
<evidence type="ECO:0000313" key="3">
    <source>
        <dbReference type="Proteomes" id="UP000297716"/>
    </source>
</evidence>
<feature type="region of interest" description="Disordered" evidence="1">
    <location>
        <begin position="178"/>
        <end position="197"/>
    </location>
</feature>
<feature type="compositionally biased region" description="Pro residues" evidence="1">
    <location>
        <begin position="150"/>
        <end position="162"/>
    </location>
</feature>
<keyword evidence="3" id="KW-1185">Reference proteome</keyword>
<dbReference type="AlphaFoldDB" id="A0A4Z0Z2Y8"/>
<comment type="caution">
    <text evidence="2">The sequence shown here is derived from an EMBL/GenBank/DDBJ whole genome shotgun (WGS) entry which is preliminary data.</text>
</comment>
<dbReference type="Proteomes" id="UP000297716">
    <property type="component" value="Unassembled WGS sequence"/>
</dbReference>
<evidence type="ECO:0000256" key="1">
    <source>
        <dbReference type="SAM" id="MobiDB-lite"/>
    </source>
</evidence>
<protein>
    <submittedName>
        <fullName evidence="2">Uncharacterized protein</fullName>
    </submittedName>
</protein>
<evidence type="ECO:0000313" key="2">
    <source>
        <dbReference type="EMBL" id="TGJ85880.1"/>
    </source>
</evidence>
<gene>
    <name evidence="2" type="ORF">E0Z10_g2841</name>
</gene>
<feature type="compositionally biased region" description="Acidic residues" evidence="1">
    <location>
        <begin position="76"/>
        <end position="98"/>
    </location>
</feature>
<name>A0A4Z0Z2Y8_9PEZI</name>
<accession>A0A4Z0Z2Y8</accession>